<comment type="caution">
    <text evidence="2">The sequence shown here is derived from an EMBL/GenBank/DDBJ whole genome shotgun (WGS) entry which is preliminary data.</text>
</comment>
<feature type="compositionally biased region" description="Polar residues" evidence="1">
    <location>
        <begin position="30"/>
        <end position="44"/>
    </location>
</feature>
<feature type="region of interest" description="Disordered" evidence="1">
    <location>
        <begin position="1"/>
        <end position="70"/>
    </location>
</feature>
<dbReference type="Proteomes" id="UP000318571">
    <property type="component" value="Chromosome 7"/>
</dbReference>
<sequence>MDEDQMINPQAQAAQQNNALGTGFSFGGYTPQNLLSSQTPQNLLASPAPGSPLQPRTTLRIMPRPRPPPN</sequence>
<name>A0A553P406_TIGCA</name>
<evidence type="ECO:0000313" key="2">
    <source>
        <dbReference type="EMBL" id="TRY72426.1"/>
    </source>
</evidence>
<protein>
    <submittedName>
        <fullName evidence="2">Uncharacterized protein</fullName>
    </submittedName>
</protein>
<evidence type="ECO:0000256" key="1">
    <source>
        <dbReference type="SAM" id="MobiDB-lite"/>
    </source>
</evidence>
<proteinExistence type="predicted"/>
<dbReference type="AlphaFoldDB" id="A0A553P406"/>
<reference evidence="2 3" key="1">
    <citation type="journal article" date="2018" name="Nat. Ecol. Evol.">
        <title>Genomic signatures of mitonuclear coevolution across populations of Tigriopus californicus.</title>
        <authorList>
            <person name="Barreto F.S."/>
            <person name="Watson E.T."/>
            <person name="Lima T.G."/>
            <person name="Willett C.S."/>
            <person name="Edmands S."/>
            <person name="Li W."/>
            <person name="Burton R.S."/>
        </authorList>
    </citation>
    <scope>NUCLEOTIDE SEQUENCE [LARGE SCALE GENOMIC DNA]</scope>
    <source>
        <strain evidence="2 3">San Diego</strain>
    </source>
</reference>
<evidence type="ECO:0000313" key="3">
    <source>
        <dbReference type="Proteomes" id="UP000318571"/>
    </source>
</evidence>
<gene>
    <name evidence="2" type="ORF">TCAL_14903</name>
</gene>
<accession>A0A553P406</accession>
<keyword evidence="3" id="KW-1185">Reference proteome</keyword>
<organism evidence="2 3">
    <name type="scientific">Tigriopus californicus</name>
    <name type="common">Marine copepod</name>
    <dbReference type="NCBI Taxonomy" id="6832"/>
    <lineage>
        <taxon>Eukaryota</taxon>
        <taxon>Metazoa</taxon>
        <taxon>Ecdysozoa</taxon>
        <taxon>Arthropoda</taxon>
        <taxon>Crustacea</taxon>
        <taxon>Multicrustacea</taxon>
        <taxon>Hexanauplia</taxon>
        <taxon>Copepoda</taxon>
        <taxon>Harpacticoida</taxon>
        <taxon>Harpacticidae</taxon>
        <taxon>Tigriopus</taxon>
    </lineage>
</organism>
<feature type="compositionally biased region" description="Low complexity" evidence="1">
    <location>
        <begin position="10"/>
        <end position="19"/>
    </location>
</feature>
<dbReference type="EMBL" id="VCGU01000008">
    <property type="protein sequence ID" value="TRY72426.1"/>
    <property type="molecule type" value="Genomic_DNA"/>
</dbReference>